<dbReference type="Proteomes" id="UP000198984">
    <property type="component" value="Unassembled WGS sequence"/>
</dbReference>
<dbReference type="InterPro" id="IPR001466">
    <property type="entry name" value="Beta-lactam-related"/>
</dbReference>
<reference evidence="3 4" key="1">
    <citation type="submission" date="2016-10" db="EMBL/GenBank/DDBJ databases">
        <authorList>
            <person name="de Groot N.N."/>
        </authorList>
    </citation>
    <scope>NUCLEOTIDE SEQUENCE [LARGE SCALE GENOMIC DNA]</scope>
    <source>
        <strain evidence="3 4">DSM 21039</strain>
    </source>
</reference>
<protein>
    <submittedName>
        <fullName evidence="3">CubicO group peptidase, beta-lactamase class C family</fullName>
    </submittedName>
</protein>
<evidence type="ECO:0000256" key="1">
    <source>
        <dbReference type="SAM" id="SignalP"/>
    </source>
</evidence>
<dbReference type="PANTHER" id="PTHR43283:SF18">
    <property type="match status" value="1"/>
</dbReference>
<gene>
    <name evidence="3" type="ORF">SAMN04488505_103205</name>
</gene>
<dbReference type="PANTHER" id="PTHR43283">
    <property type="entry name" value="BETA-LACTAMASE-RELATED"/>
    <property type="match status" value="1"/>
</dbReference>
<proteinExistence type="predicted"/>
<organism evidence="3 4">
    <name type="scientific">Chitinophaga rupis</name>
    <dbReference type="NCBI Taxonomy" id="573321"/>
    <lineage>
        <taxon>Bacteria</taxon>
        <taxon>Pseudomonadati</taxon>
        <taxon>Bacteroidota</taxon>
        <taxon>Chitinophagia</taxon>
        <taxon>Chitinophagales</taxon>
        <taxon>Chitinophagaceae</taxon>
        <taxon>Chitinophaga</taxon>
    </lineage>
</organism>
<dbReference type="EMBL" id="FOBB01000003">
    <property type="protein sequence ID" value="SEM03847.1"/>
    <property type="molecule type" value="Genomic_DNA"/>
</dbReference>
<dbReference type="SUPFAM" id="SSF56601">
    <property type="entry name" value="beta-lactamase/transpeptidase-like"/>
    <property type="match status" value="1"/>
</dbReference>
<dbReference type="AlphaFoldDB" id="A0A1H7V568"/>
<feature type="signal peptide" evidence="1">
    <location>
        <begin position="1"/>
        <end position="25"/>
    </location>
</feature>
<keyword evidence="4" id="KW-1185">Reference proteome</keyword>
<dbReference type="Gene3D" id="3.40.710.10">
    <property type="entry name" value="DD-peptidase/beta-lactamase superfamily"/>
    <property type="match status" value="1"/>
</dbReference>
<evidence type="ECO:0000313" key="3">
    <source>
        <dbReference type="EMBL" id="SEM03847.1"/>
    </source>
</evidence>
<dbReference type="InterPro" id="IPR012338">
    <property type="entry name" value="Beta-lactam/transpept-like"/>
</dbReference>
<accession>A0A1H7V568</accession>
<dbReference type="STRING" id="573321.SAMN04488505_103205"/>
<evidence type="ECO:0000259" key="2">
    <source>
        <dbReference type="Pfam" id="PF00144"/>
    </source>
</evidence>
<dbReference type="Pfam" id="PF00144">
    <property type="entry name" value="Beta-lactamase"/>
    <property type="match status" value="1"/>
</dbReference>
<keyword evidence="1" id="KW-0732">Signal</keyword>
<evidence type="ECO:0000313" key="4">
    <source>
        <dbReference type="Proteomes" id="UP000198984"/>
    </source>
</evidence>
<dbReference type="OrthoDB" id="1357763at2"/>
<feature type="chain" id="PRO_5011616873" evidence="1">
    <location>
        <begin position="26"/>
        <end position="402"/>
    </location>
</feature>
<dbReference type="InterPro" id="IPR050789">
    <property type="entry name" value="Diverse_Enzym_Activities"/>
</dbReference>
<name>A0A1H7V568_9BACT</name>
<sequence>MKAGNKIKRAGSLFITLLCTFLSQAQTIRQLDGKTITAAALTQRIQQLMDTAQVAGLGITVFNNNQPVYTQAFGYAKQPEKQPLTPGTNLYGASFSKAVFAYLVMQLVGEKVIDLDKPLVQYLPRSLMDYTFPGRLKDYKDLQGDERYKKITARMCLDHTTGFPNFRWFEPDNKLRIKFEPGSRVSYSGEGIYLLQLVLQEITGKDLESMAQERVFKPCSMTNTSYNWQPRFETRMAVGHDSGGKSLGFPRRSANAAGSMTTTLQDYTQFYTALIQGKGLKPAQWKEMTSPQIRIRSVQQFGPLSWKDSTLNDNIQLSYGLGFGVLKTPYGRGYFKEGHDDGWAHYSIAFPDKKIAILIMTNSDNGESIFRDLLAGAIGDTFTPWYWENYIPWENKRVVAQQ</sequence>
<feature type="domain" description="Beta-lactamase-related" evidence="2">
    <location>
        <begin position="42"/>
        <end position="367"/>
    </location>
</feature>
<dbReference type="RefSeq" id="WP_089912571.1">
    <property type="nucleotide sequence ID" value="NZ_FOBB01000003.1"/>
</dbReference>